<dbReference type="AlphaFoldDB" id="A0A9X1UZE4"/>
<dbReference type="EMBL" id="JAJSON010000030">
    <property type="protein sequence ID" value="MCG9973197.1"/>
    <property type="molecule type" value="Genomic_DNA"/>
</dbReference>
<feature type="transmembrane region" description="Helical" evidence="1">
    <location>
        <begin position="17"/>
        <end position="34"/>
    </location>
</feature>
<feature type="transmembrane region" description="Helical" evidence="1">
    <location>
        <begin position="46"/>
        <end position="63"/>
    </location>
</feature>
<keyword evidence="1" id="KW-0812">Transmembrane</keyword>
<dbReference type="Proteomes" id="UP001139344">
    <property type="component" value="Unassembled WGS sequence"/>
</dbReference>
<keyword evidence="1" id="KW-1133">Transmembrane helix</keyword>
<protein>
    <submittedName>
        <fullName evidence="2">Uncharacterized protein</fullName>
    </submittedName>
</protein>
<reference evidence="2" key="1">
    <citation type="submission" date="2021-12" db="EMBL/GenBank/DDBJ databases">
        <title>Description of Gramella crocea sp. nov., a new bacterium isolated from activated sludge.</title>
        <authorList>
            <person name="Zhang X."/>
        </authorList>
    </citation>
    <scope>NUCLEOTIDE SEQUENCE</scope>
    <source>
        <strain evidence="2">YB25</strain>
    </source>
</reference>
<dbReference type="RefSeq" id="WP_240100588.1">
    <property type="nucleotide sequence ID" value="NZ_JAJSON010000030.1"/>
</dbReference>
<keyword evidence="1" id="KW-0472">Membrane</keyword>
<organism evidence="2 3">
    <name type="scientific">Christiangramia crocea</name>
    <dbReference type="NCBI Taxonomy" id="2904124"/>
    <lineage>
        <taxon>Bacteria</taxon>
        <taxon>Pseudomonadati</taxon>
        <taxon>Bacteroidota</taxon>
        <taxon>Flavobacteriia</taxon>
        <taxon>Flavobacteriales</taxon>
        <taxon>Flavobacteriaceae</taxon>
        <taxon>Christiangramia</taxon>
    </lineage>
</organism>
<proteinExistence type="predicted"/>
<evidence type="ECO:0000256" key="1">
    <source>
        <dbReference type="SAM" id="Phobius"/>
    </source>
</evidence>
<sequence>MNNEETVTEEQKPKRNIWNLVLGIVFLGYGSFRLYQKAGVSDSDTFGILLAIAFIIFGIYDLYKYFAGK</sequence>
<evidence type="ECO:0000313" key="3">
    <source>
        <dbReference type="Proteomes" id="UP001139344"/>
    </source>
</evidence>
<accession>A0A9X1UZE4</accession>
<comment type="caution">
    <text evidence="2">The sequence shown here is derived from an EMBL/GenBank/DDBJ whole genome shotgun (WGS) entry which is preliminary data.</text>
</comment>
<keyword evidence="3" id="KW-1185">Reference proteome</keyword>
<gene>
    <name evidence="2" type="ORF">LU635_16215</name>
</gene>
<name>A0A9X1UZE4_9FLAO</name>
<evidence type="ECO:0000313" key="2">
    <source>
        <dbReference type="EMBL" id="MCG9973197.1"/>
    </source>
</evidence>